<feature type="compositionally biased region" description="Low complexity" evidence="1">
    <location>
        <begin position="1555"/>
        <end position="1566"/>
    </location>
</feature>
<feature type="compositionally biased region" description="Basic and acidic residues" evidence="1">
    <location>
        <begin position="1403"/>
        <end position="1422"/>
    </location>
</feature>
<feature type="region of interest" description="Disordered" evidence="1">
    <location>
        <begin position="213"/>
        <end position="333"/>
    </location>
</feature>
<feature type="region of interest" description="Disordered" evidence="1">
    <location>
        <begin position="1144"/>
        <end position="1171"/>
    </location>
</feature>
<feature type="region of interest" description="Disordered" evidence="1">
    <location>
        <begin position="1216"/>
        <end position="1601"/>
    </location>
</feature>
<feature type="region of interest" description="Disordered" evidence="1">
    <location>
        <begin position="804"/>
        <end position="913"/>
    </location>
</feature>
<dbReference type="PANTHER" id="PTHR42105:SF1">
    <property type="entry name" value="TRANSALDOLASE"/>
    <property type="match status" value="1"/>
</dbReference>
<feature type="compositionally biased region" description="Polar residues" evidence="1">
    <location>
        <begin position="1478"/>
        <end position="1490"/>
    </location>
</feature>
<feature type="compositionally biased region" description="Polar residues" evidence="1">
    <location>
        <begin position="1324"/>
        <end position="1335"/>
    </location>
</feature>
<feature type="compositionally biased region" description="Polar residues" evidence="1">
    <location>
        <begin position="866"/>
        <end position="878"/>
    </location>
</feature>
<evidence type="ECO:0000256" key="1">
    <source>
        <dbReference type="SAM" id="MobiDB-lite"/>
    </source>
</evidence>
<feature type="compositionally biased region" description="Low complexity" evidence="1">
    <location>
        <begin position="301"/>
        <end position="316"/>
    </location>
</feature>
<feature type="region of interest" description="Disordered" evidence="1">
    <location>
        <begin position="1"/>
        <end position="72"/>
    </location>
</feature>
<feature type="region of interest" description="Disordered" evidence="1">
    <location>
        <begin position="530"/>
        <end position="608"/>
    </location>
</feature>
<feature type="compositionally biased region" description="Basic and acidic residues" evidence="1">
    <location>
        <begin position="587"/>
        <end position="597"/>
    </location>
</feature>
<feature type="compositionally biased region" description="Basic and acidic residues" evidence="1">
    <location>
        <begin position="1266"/>
        <end position="1281"/>
    </location>
</feature>
<feature type="compositionally biased region" description="Basic and acidic residues" evidence="1">
    <location>
        <begin position="219"/>
        <end position="231"/>
    </location>
</feature>
<feature type="compositionally biased region" description="Basic and acidic residues" evidence="1">
    <location>
        <begin position="706"/>
        <end position="715"/>
    </location>
</feature>
<protein>
    <submittedName>
        <fullName evidence="2">Uncharacterized protein</fullName>
    </submittedName>
</protein>
<feature type="compositionally biased region" description="Polar residues" evidence="1">
    <location>
        <begin position="484"/>
        <end position="493"/>
    </location>
</feature>
<feature type="compositionally biased region" description="Polar residues" evidence="1">
    <location>
        <begin position="317"/>
        <end position="327"/>
    </location>
</feature>
<feature type="compositionally biased region" description="Low complexity" evidence="1">
    <location>
        <begin position="1346"/>
        <end position="1358"/>
    </location>
</feature>
<feature type="compositionally biased region" description="Basic and acidic residues" evidence="1">
    <location>
        <begin position="431"/>
        <end position="454"/>
    </location>
</feature>
<name>A0A507QZ37_MONPU</name>
<dbReference type="PANTHER" id="PTHR42105">
    <property type="entry name" value="DIM2-ASSOCIATED PROTEIN 1"/>
    <property type="match status" value="1"/>
</dbReference>
<accession>A0A507QZ37</accession>
<feature type="compositionally biased region" description="Basic and acidic residues" evidence="1">
    <location>
        <begin position="669"/>
        <end position="681"/>
    </location>
</feature>
<feature type="region of interest" description="Disordered" evidence="1">
    <location>
        <begin position="84"/>
        <end position="164"/>
    </location>
</feature>
<feature type="compositionally biased region" description="Basic and acidic residues" evidence="1">
    <location>
        <begin position="276"/>
        <end position="288"/>
    </location>
</feature>
<organism evidence="2 3">
    <name type="scientific">Monascus purpureus</name>
    <name type="common">Red mold</name>
    <name type="synonym">Monascus anka</name>
    <dbReference type="NCBI Taxonomy" id="5098"/>
    <lineage>
        <taxon>Eukaryota</taxon>
        <taxon>Fungi</taxon>
        <taxon>Dikarya</taxon>
        <taxon>Ascomycota</taxon>
        <taxon>Pezizomycotina</taxon>
        <taxon>Eurotiomycetes</taxon>
        <taxon>Eurotiomycetidae</taxon>
        <taxon>Eurotiales</taxon>
        <taxon>Aspergillaceae</taxon>
        <taxon>Monascus</taxon>
    </lineage>
</organism>
<keyword evidence="3" id="KW-1185">Reference proteome</keyword>
<feature type="compositionally biased region" description="Basic and acidic residues" evidence="1">
    <location>
        <begin position="1534"/>
        <end position="1551"/>
    </location>
</feature>
<feature type="compositionally biased region" description="Polar residues" evidence="1">
    <location>
        <begin position="684"/>
        <end position="695"/>
    </location>
</feature>
<reference evidence="2 3" key="1">
    <citation type="submission" date="2019-06" db="EMBL/GenBank/DDBJ databases">
        <title>Wine fermentation using esterase from Monascus purpureus.</title>
        <authorList>
            <person name="Geng C."/>
            <person name="Zhang Y."/>
        </authorList>
    </citation>
    <scope>NUCLEOTIDE SEQUENCE [LARGE SCALE GENOMIC DNA]</scope>
    <source>
        <strain evidence="2">HQ1</strain>
    </source>
</reference>
<dbReference type="EMBL" id="VIFY01000035">
    <property type="protein sequence ID" value="TQB74088.1"/>
    <property type="molecule type" value="Genomic_DNA"/>
</dbReference>
<feature type="compositionally biased region" description="Basic and acidic residues" evidence="1">
    <location>
        <begin position="735"/>
        <end position="751"/>
    </location>
</feature>
<dbReference type="Proteomes" id="UP000319663">
    <property type="component" value="Unassembled WGS sequence"/>
</dbReference>
<feature type="compositionally biased region" description="Basic and acidic residues" evidence="1">
    <location>
        <begin position="629"/>
        <end position="638"/>
    </location>
</feature>
<feature type="compositionally biased region" description="Polar residues" evidence="1">
    <location>
        <begin position="1359"/>
        <end position="1373"/>
    </location>
</feature>
<feature type="compositionally biased region" description="Polar residues" evidence="1">
    <location>
        <begin position="1423"/>
        <end position="1437"/>
    </location>
</feature>
<feature type="compositionally biased region" description="Polar residues" evidence="1">
    <location>
        <begin position="1242"/>
        <end position="1260"/>
    </location>
</feature>
<feature type="compositionally biased region" description="Polar residues" evidence="1">
    <location>
        <begin position="114"/>
        <end position="123"/>
    </location>
</feature>
<dbReference type="STRING" id="5098.A0A507QZ37"/>
<feature type="region of interest" description="Disordered" evidence="1">
    <location>
        <begin position="621"/>
        <end position="751"/>
    </location>
</feature>
<feature type="compositionally biased region" description="Basic and acidic residues" evidence="1">
    <location>
        <begin position="468"/>
        <end position="480"/>
    </location>
</feature>
<feature type="compositionally biased region" description="Basic and acidic residues" evidence="1">
    <location>
        <begin position="401"/>
        <end position="420"/>
    </location>
</feature>
<proteinExistence type="predicted"/>
<feature type="compositionally biased region" description="Polar residues" evidence="1">
    <location>
        <begin position="1384"/>
        <end position="1398"/>
    </location>
</feature>
<feature type="compositionally biased region" description="Polar residues" evidence="1">
    <location>
        <begin position="17"/>
        <end position="26"/>
    </location>
</feature>
<feature type="compositionally biased region" description="Basic and acidic residues" evidence="1">
    <location>
        <begin position="828"/>
        <end position="838"/>
    </location>
</feature>
<feature type="compositionally biased region" description="Basic and acidic residues" evidence="1">
    <location>
        <begin position="882"/>
        <end position="906"/>
    </location>
</feature>
<dbReference type="OrthoDB" id="5382102at2759"/>
<evidence type="ECO:0000313" key="2">
    <source>
        <dbReference type="EMBL" id="TQB74088.1"/>
    </source>
</evidence>
<sequence>MGVDSRRPILPAPTDSLVGTSVTPTDLETDISRRTDRTSYSIPEDGKAVTIPLQRQRRDREGSSKLSPSQNSHTSLLIEYFEGGKGSSSLTSRPSVRVRVTPSGARKSRDQKDTVQISESVGSQRPVFTRRISLGSPPSKQKQLAGGDAQSSTSSLSVEDLHASPRPPVEIELMDRDRGSELSDLRYVNQASEISTMPPDSMLDATSSLLRHKRSQSLGREEATRASKDFLKTPSRQRSRSLSKERIAHRVAEKLSSEPRDISISKHRRSGKNRGGSKDLFMEEDTKAPRRKVNRHREIELSSPDSSLLSASVTSSHQRSADQNSYRSSKSSLNNPKLLETVEDAIRRLILPELKELKKDQKVLTNTSKFERDLAPRPLATASSKGELGRRLSKHSSAPDVTRHTSTDRSLGTKDRKPSKDAGLTFVKRGSRPDLTEKDLLRRQKSKSLRDAEAAGRVGTALTAAALSRHDSESTLDHGRSRASRSGTGTPNETELGVNETELVFQKHNVPPMPLNSEIDSGLTRDSLLSEKTAEPSTPARDTRVRDVARGSPAQNASPSPSSRVSHRSPLGFHHSNMSSHNLSFHDASDHDLREHSPSPMSDSTLGSGDVAEAAAANLLGVDPGFHGTPDEHSDFSNRRRTLSPIQSVASGRTEDTQTGHPEVPQGHADSEGERRLEPHLSIESLSSAPSTDLARSTRLGPSMDSRSELAKDEPGLGLGYEESPRPSQGSRGWQDSEAREGSRIDLRDAHHVDDSEVDYLQKVNQGQHVADVRGANPKFFQPLAVESAVASLLDPSVVTSNVSKVPANRSQPDLGNQESQSASRTPQPREDTMREQHTSLQEAPTKQRQDAASPGAISLPKRIDTTSPPQSVAQSIENQEEPEHQAPVHVSYDESPDHEAGHSPETESEINTNPSIIQGPIGGMPHGAQVPWSYDPTSAKANQLPYPDDHELANDQMGYDYHGYSNTVRRATYDSNGFFNQPDDYMGEQLFATPPGAKDEGYVSAANPLSPSIGSPQPASKGLGGLNANPVSLFDNPIEDDLFGATSHQRNLSGYSHGIPSPLYDSATGRGIERIKSKDIVALMDHLTVRDAQRNARDTEILVTLVRSAAEMRNSFEEMKKFIAHQDGLIMETSGKQHEQTQKLIGGPRPLPPSGSRTMRQLGSEEGEDLRTKRRNVFKRALKGLTLKSSNDLTKIEEMLEQLLEEVEALRAVQEGDRATRSAPQAASVDPEGYEPEGRAGTSTSSPGNQSGYFSNSSRPLADSRGIRRDSAHRVSTVHEVDEDMELEGGGGQFSNPSSGQYIARHARAESAPLNTPPKIALNSGSASNETTPKTSEKARKHKSSSSSFFPKISRWSKTTTSSADNTRNSAQPPRKDLPYSDMSRSGSDLAQDQYKTSFYDPHGDDRLRSTHTLDDQRQQQENRPPSPLVPSQVSETPKYRAHRDSLNLQHPQPRQGPSGRYQSQLESQAYDFRSPVSPTSDQWGSNPSLVGPASAAQNRYSNGGHLSPISDAGYSEATSRTGKTPPPPRPPKLRDDGPLVPERPPKVNEDEGSSYVDRVVSRSSAMRSTPPLRKPTGPRPLTSAGGNQYSPGHSKRTRY</sequence>
<comment type="caution">
    <text evidence="2">The sequence shown here is derived from an EMBL/GenBank/DDBJ whole genome shotgun (WGS) entry which is preliminary data.</text>
</comment>
<feature type="compositionally biased region" description="Basic and acidic residues" evidence="1">
    <location>
        <begin position="242"/>
        <end position="264"/>
    </location>
</feature>
<feature type="compositionally biased region" description="Polar residues" evidence="1">
    <location>
        <begin position="804"/>
        <end position="827"/>
    </location>
</feature>
<gene>
    <name evidence="2" type="ORF">MPDQ_005144</name>
</gene>
<feature type="region of interest" description="Disordered" evidence="1">
    <location>
        <begin position="374"/>
        <end position="497"/>
    </location>
</feature>
<feature type="compositionally biased region" description="Low complexity" evidence="1">
    <location>
        <begin position="552"/>
        <end position="570"/>
    </location>
</feature>
<evidence type="ECO:0000313" key="3">
    <source>
        <dbReference type="Proteomes" id="UP000319663"/>
    </source>
</evidence>